<evidence type="ECO:0000313" key="3">
    <source>
        <dbReference type="Proteomes" id="UP000824090"/>
    </source>
</evidence>
<gene>
    <name evidence="2" type="ORF">IAC50_08790</name>
</gene>
<sequence length="235" mass="24369">MKKKLLSFAVAFSMVLSAPAALLAAEKSPSSPGSGGGCAGETDWAPITAAEFLEHGFITAAAPADPSIIAETEEETVVFHDTSTSSGIEKIRTISSDQPSAGIDTENKNMTLNIATADSHSEAGLELTPVKVTTGSITANRHSNTSGSASAYASFNAKASKASCTLSLQEKYNGSWRTATGVPVVTYKKSVTNSYSIAAGKTFTLKTGKVYRVKASIIDTTSSGTFTKTLYTGAF</sequence>
<reference evidence="2" key="2">
    <citation type="journal article" date="2021" name="PeerJ">
        <title>Extensive microbial diversity within the chicken gut microbiome revealed by metagenomics and culture.</title>
        <authorList>
            <person name="Gilroy R."/>
            <person name="Ravi A."/>
            <person name="Getino M."/>
            <person name="Pursley I."/>
            <person name="Horton D.L."/>
            <person name="Alikhan N.F."/>
            <person name="Baker D."/>
            <person name="Gharbi K."/>
            <person name="Hall N."/>
            <person name="Watson M."/>
            <person name="Adriaenssens E.M."/>
            <person name="Foster-Nyarko E."/>
            <person name="Jarju S."/>
            <person name="Secka A."/>
            <person name="Antonio M."/>
            <person name="Oren A."/>
            <person name="Chaudhuri R.R."/>
            <person name="La Ragione R."/>
            <person name="Hildebrand F."/>
            <person name="Pallen M.J."/>
        </authorList>
    </citation>
    <scope>NUCLEOTIDE SEQUENCE</scope>
    <source>
        <strain evidence="2">ChiHcec3-6078</strain>
    </source>
</reference>
<protein>
    <submittedName>
        <fullName evidence="2">Uncharacterized protein</fullName>
    </submittedName>
</protein>
<dbReference type="Proteomes" id="UP000824090">
    <property type="component" value="Unassembled WGS sequence"/>
</dbReference>
<dbReference type="EMBL" id="DVMP01000157">
    <property type="protein sequence ID" value="HIU26572.1"/>
    <property type="molecule type" value="Genomic_DNA"/>
</dbReference>
<accession>A0A9D1L7W6</accession>
<reference evidence="2" key="1">
    <citation type="submission" date="2020-10" db="EMBL/GenBank/DDBJ databases">
        <authorList>
            <person name="Gilroy R."/>
        </authorList>
    </citation>
    <scope>NUCLEOTIDE SEQUENCE</scope>
    <source>
        <strain evidence="2">ChiHcec3-6078</strain>
    </source>
</reference>
<evidence type="ECO:0000313" key="2">
    <source>
        <dbReference type="EMBL" id="HIU26572.1"/>
    </source>
</evidence>
<proteinExistence type="predicted"/>
<comment type="caution">
    <text evidence="2">The sequence shown here is derived from an EMBL/GenBank/DDBJ whole genome shotgun (WGS) entry which is preliminary data.</text>
</comment>
<keyword evidence="1" id="KW-0732">Signal</keyword>
<evidence type="ECO:0000256" key="1">
    <source>
        <dbReference type="SAM" id="SignalP"/>
    </source>
</evidence>
<dbReference type="AlphaFoldDB" id="A0A9D1L7W6"/>
<feature type="signal peptide" evidence="1">
    <location>
        <begin position="1"/>
        <end position="20"/>
    </location>
</feature>
<name>A0A9D1L7W6_9FIRM</name>
<organism evidence="2 3">
    <name type="scientific">Candidatus Allocopromorpha excrementigallinarum</name>
    <dbReference type="NCBI Taxonomy" id="2840742"/>
    <lineage>
        <taxon>Bacteria</taxon>
        <taxon>Bacillati</taxon>
        <taxon>Bacillota</taxon>
        <taxon>Clostridia</taxon>
        <taxon>Eubacteriales</taxon>
        <taxon>Eubacteriaceae</taxon>
        <taxon>Eubacteriaceae incertae sedis</taxon>
        <taxon>Candidatus Allocopromorpha</taxon>
    </lineage>
</organism>
<feature type="chain" id="PRO_5039588184" evidence="1">
    <location>
        <begin position="21"/>
        <end position="235"/>
    </location>
</feature>